<dbReference type="EMBL" id="UINC01190631">
    <property type="protein sequence ID" value="SVE04884.1"/>
    <property type="molecule type" value="Genomic_DNA"/>
</dbReference>
<sequence>MVIEFAARHFHAPNNIREYAKKEVGKFKKYNDRATQCQIILEHEHNDHTAEISLSVPGNRFFAKAVTKNMVKSIDNAIEKTMHQLKKHMDVLHNHR</sequence>
<reference evidence="1" key="1">
    <citation type="submission" date="2018-05" db="EMBL/GenBank/DDBJ databases">
        <authorList>
            <person name="Lanie J.A."/>
            <person name="Ng W.-L."/>
            <person name="Kazmierczak K.M."/>
            <person name="Andrzejewski T.M."/>
            <person name="Davidsen T.M."/>
            <person name="Wayne K.J."/>
            <person name="Tettelin H."/>
            <person name="Glass J.I."/>
            <person name="Rusch D."/>
            <person name="Podicherti R."/>
            <person name="Tsui H.-C.T."/>
            <person name="Winkler M.E."/>
        </authorList>
    </citation>
    <scope>NUCLEOTIDE SEQUENCE</scope>
</reference>
<accession>A0A383AB44</accession>
<dbReference type="InterPro" id="IPR036567">
    <property type="entry name" value="RHF-like"/>
</dbReference>
<evidence type="ECO:0000313" key="1">
    <source>
        <dbReference type="EMBL" id="SVE04884.1"/>
    </source>
</evidence>
<dbReference type="NCBIfam" id="TIGR00741">
    <property type="entry name" value="yfiA"/>
    <property type="match status" value="1"/>
</dbReference>
<dbReference type="Gene3D" id="3.30.160.100">
    <property type="entry name" value="Ribosome hibernation promotion factor-like"/>
    <property type="match status" value="1"/>
</dbReference>
<proteinExistence type="predicted"/>
<gene>
    <name evidence="1" type="ORF">METZ01_LOCUS457738</name>
</gene>
<organism evidence="1">
    <name type="scientific">marine metagenome</name>
    <dbReference type="NCBI Taxonomy" id="408172"/>
    <lineage>
        <taxon>unclassified sequences</taxon>
        <taxon>metagenomes</taxon>
        <taxon>ecological metagenomes</taxon>
    </lineage>
</organism>
<protein>
    <recommendedName>
        <fullName evidence="2">Ribosomal subunit interface protein</fullName>
    </recommendedName>
</protein>
<dbReference type="CDD" id="cd00552">
    <property type="entry name" value="RaiA"/>
    <property type="match status" value="1"/>
</dbReference>
<dbReference type="Pfam" id="PF02482">
    <property type="entry name" value="Ribosomal_S30AE"/>
    <property type="match status" value="1"/>
</dbReference>
<evidence type="ECO:0008006" key="2">
    <source>
        <dbReference type="Google" id="ProtNLM"/>
    </source>
</evidence>
<dbReference type="InterPro" id="IPR003489">
    <property type="entry name" value="RHF/RaiA"/>
</dbReference>
<dbReference type="AlphaFoldDB" id="A0A383AB44"/>
<dbReference type="SUPFAM" id="SSF69754">
    <property type="entry name" value="Ribosome binding protein Y (YfiA homologue)"/>
    <property type="match status" value="1"/>
</dbReference>
<name>A0A383AB44_9ZZZZ</name>